<dbReference type="InterPro" id="IPR002938">
    <property type="entry name" value="FAD-bd"/>
</dbReference>
<evidence type="ECO:0000259" key="2">
    <source>
        <dbReference type="Pfam" id="PF01494"/>
    </source>
</evidence>
<sequence>MERPAEVAVVGAGPVGLTLAVLLAQRGRRVTVLERRP</sequence>
<keyword evidence="1" id="KW-0472">Membrane</keyword>
<keyword evidence="1" id="KW-0812">Transmembrane</keyword>
<organism evidence="3 4">
    <name type="scientific">Acidiferrimicrobium australe</name>
    <dbReference type="NCBI Taxonomy" id="2664430"/>
    <lineage>
        <taxon>Bacteria</taxon>
        <taxon>Bacillati</taxon>
        <taxon>Actinomycetota</taxon>
        <taxon>Acidimicrobiia</taxon>
        <taxon>Acidimicrobiales</taxon>
        <taxon>Acidimicrobiaceae</taxon>
        <taxon>Acidiferrimicrobium</taxon>
    </lineage>
</organism>
<accession>A0ABW9QUP0</accession>
<proteinExistence type="predicted"/>
<feature type="non-terminal residue" evidence="3">
    <location>
        <position position="37"/>
    </location>
</feature>
<dbReference type="InterPro" id="IPR036188">
    <property type="entry name" value="FAD/NAD-bd_sf"/>
</dbReference>
<evidence type="ECO:0000313" key="3">
    <source>
        <dbReference type="EMBL" id="MST33587.1"/>
    </source>
</evidence>
<keyword evidence="1" id="KW-1133">Transmembrane helix</keyword>
<evidence type="ECO:0000313" key="4">
    <source>
        <dbReference type="Proteomes" id="UP000437736"/>
    </source>
</evidence>
<dbReference type="Gene3D" id="3.50.50.60">
    <property type="entry name" value="FAD/NAD(P)-binding domain"/>
    <property type="match status" value="1"/>
</dbReference>
<protein>
    <submittedName>
        <fullName evidence="3">FAD-dependent oxidoreductase</fullName>
    </submittedName>
</protein>
<name>A0ABW9QUP0_9ACTN</name>
<reference evidence="3 4" key="1">
    <citation type="submission" date="2019-11" db="EMBL/GenBank/DDBJ databases">
        <title>Acidiferrimicrobium australis gen. nov., sp. nov., an acidophilic and obligately heterotrophic, member of the Actinobacteria that catalyses dissimilatory oxido- reduction of iron isolated from metal-rich acidic water in Chile.</title>
        <authorList>
            <person name="Gonzalez D."/>
            <person name="Huber K."/>
            <person name="Hedrich S."/>
            <person name="Rojas-Villalobos C."/>
            <person name="Quatrini R."/>
            <person name="Dinamarca M.A."/>
            <person name="Schwarz A."/>
            <person name="Canales C."/>
            <person name="Nancucheo I."/>
        </authorList>
    </citation>
    <scope>NUCLEOTIDE SEQUENCE [LARGE SCALE GENOMIC DNA]</scope>
    <source>
        <strain evidence="3 4">USS-CCA1</strain>
    </source>
</reference>
<evidence type="ECO:0000256" key="1">
    <source>
        <dbReference type="SAM" id="Phobius"/>
    </source>
</evidence>
<gene>
    <name evidence="3" type="ORF">GHK86_12760</name>
</gene>
<feature type="domain" description="FAD-binding" evidence="2">
    <location>
        <begin position="5"/>
        <end position="36"/>
    </location>
</feature>
<dbReference type="SUPFAM" id="SSF51971">
    <property type="entry name" value="Nucleotide-binding domain"/>
    <property type="match status" value="1"/>
</dbReference>
<dbReference type="Proteomes" id="UP000437736">
    <property type="component" value="Unassembled WGS sequence"/>
</dbReference>
<dbReference type="Pfam" id="PF01494">
    <property type="entry name" value="FAD_binding_3"/>
    <property type="match status" value="1"/>
</dbReference>
<keyword evidence="4" id="KW-1185">Reference proteome</keyword>
<feature type="transmembrane region" description="Helical" evidence="1">
    <location>
        <begin position="6"/>
        <end position="24"/>
    </location>
</feature>
<comment type="caution">
    <text evidence="3">The sequence shown here is derived from an EMBL/GenBank/DDBJ whole genome shotgun (WGS) entry which is preliminary data.</text>
</comment>
<dbReference type="PRINTS" id="PR00419">
    <property type="entry name" value="ADXRDTASE"/>
</dbReference>
<dbReference type="EMBL" id="WJHE01000650">
    <property type="protein sequence ID" value="MST33587.1"/>
    <property type="molecule type" value="Genomic_DNA"/>
</dbReference>